<keyword evidence="1" id="KW-0479">Metal-binding</keyword>
<dbReference type="AntiFam" id="ANF00013">
    <property type="entry name" value="tRNA translation"/>
</dbReference>
<evidence type="ECO:0000313" key="5">
    <source>
        <dbReference type="Proteomes" id="UP000492821"/>
    </source>
</evidence>
<keyword evidence="3" id="KW-0862">Zinc</keyword>
<protein>
    <submittedName>
        <fullName evidence="6">FLYWCH-type domain-containing protein</fullName>
    </submittedName>
</protein>
<evidence type="ECO:0000256" key="1">
    <source>
        <dbReference type="ARBA" id="ARBA00022723"/>
    </source>
</evidence>
<name>A0A7E4V5F0_PANRE</name>
<dbReference type="WBParaSite" id="Pan_g16730.t1">
    <property type="protein sequence ID" value="Pan_g16730.t1"/>
    <property type="gene ID" value="Pan_g16730"/>
</dbReference>
<dbReference type="Pfam" id="PF04500">
    <property type="entry name" value="FLYWCH"/>
    <property type="match status" value="1"/>
</dbReference>
<proteinExistence type="predicted"/>
<keyword evidence="5" id="KW-1185">Reference proteome</keyword>
<dbReference type="InterPro" id="IPR007588">
    <property type="entry name" value="Znf_FLYWCH"/>
</dbReference>
<organism evidence="5 6">
    <name type="scientific">Panagrellus redivivus</name>
    <name type="common">Microworm</name>
    <dbReference type="NCBI Taxonomy" id="6233"/>
    <lineage>
        <taxon>Eukaryota</taxon>
        <taxon>Metazoa</taxon>
        <taxon>Ecdysozoa</taxon>
        <taxon>Nematoda</taxon>
        <taxon>Chromadorea</taxon>
        <taxon>Rhabditida</taxon>
        <taxon>Tylenchina</taxon>
        <taxon>Panagrolaimomorpha</taxon>
        <taxon>Panagrolaimoidea</taxon>
        <taxon>Panagrolaimidae</taxon>
        <taxon>Panagrellus</taxon>
    </lineage>
</organism>
<reference evidence="6" key="2">
    <citation type="submission" date="2020-10" db="UniProtKB">
        <authorList>
            <consortium name="WormBaseParasite"/>
        </authorList>
    </citation>
    <scope>IDENTIFICATION</scope>
</reference>
<sequence length="204" mass="23542">MPAAYLDEMTWSVTWIGGSVDRAMAWQAVGRWFESIQVRCLGILEKVRIKWIILKFQNSSNRTHSRSQMLQTYQTNQGKTCVAFNGYEYIQHKLNLDETIQYWRCIRCNKPDNCPGYAKSPVGTNDLTVTKGHLHENNYAAVEARLVKEKIKKRAREHPNELPSILIQAVLSQVKPEALMFVPNRLALEATIRRERKKAGLRRG</sequence>
<evidence type="ECO:0000259" key="4">
    <source>
        <dbReference type="Pfam" id="PF04500"/>
    </source>
</evidence>
<dbReference type="GO" id="GO:0008270">
    <property type="term" value="F:zinc ion binding"/>
    <property type="evidence" value="ECO:0007669"/>
    <property type="project" value="UniProtKB-KW"/>
</dbReference>
<dbReference type="Gene3D" id="2.20.25.240">
    <property type="match status" value="1"/>
</dbReference>
<evidence type="ECO:0000313" key="6">
    <source>
        <dbReference type="WBParaSite" id="Pan_g16730.t1"/>
    </source>
</evidence>
<feature type="domain" description="FLYWCH-type" evidence="4">
    <location>
        <begin position="73"/>
        <end position="135"/>
    </location>
</feature>
<dbReference type="AlphaFoldDB" id="A0A7E4V5F0"/>
<reference evidence="5" key="1">
    <citation type="journal article" date="2013" name="Genetics">
        <title>The draft genome and transcriptome of Panagrellus redivivus are shaped by the harsh demands of a free-living lifestyle.</title>
        <authorList>
            <person name="Srinivasan J."/>
            <person name="Dillman A.R."/>
            <person name="Macchietto M.G."/>
            <person name="Heikkinen L."/>
            <person name="Lakso M."/>
            <person name="Fracchia K.M."/>
            <person name="Antoshechkin I."/>
            <person name="Mortazavi A."/>
            <person name="Wong G."/>
            <person name="Sternberg P.W."/>
        </authorList>
    </citation>
    <scope>NUCLEOTIDE SEQUENCE [LARGE SCALE GENOMIC DNA]</scope>
    <source>
        <strain evidence="5">MT8872</strain>
    </source>
</reference>
<keyword evidence="2" id="KW-0863">Zinc-finger</keyword>
<dbReference type="Proteomes" id="UP000492821">
    <property type="component" value="Unassembled WGS sequence"/>
</dbReference>
<accession>A0A7E4V5F0</accession>
<evidence type="ECO:0000256" key="2">
    <source>
        <dbReference type="ARBA" id="ARBA00022771"/>
    </source>
</evidence>
<evidence type="ECO:0000256" key="3">
    <source>
        <dbReference type="ARBA" id="ARBA00022833"/>
    </source>
</evidence>